<name>A0A3B7RE83_9BACT</name>
<keyword evidence="2" id="KW-1185">Reference proteome</keyword>
<dbReference type="KEGG" id="hyh:D3Y59_11100"/>
<sequence length="160" mass="18082">MPSGSLLPFKAATRSLHRPMQLAAITTTTFHRPDGYVYLTAERNRTEGWIYARWSGIQTLSTVTEGGLAYLDMLRDEPCAKLLNDHSELVGPFSEANDWIAQVWTPRTIEAGLRYFAQVLAPGIFGQLSLQDLHMRIGDLLEMRLFDNIDEAKNWLRSVG</sequence>
<evidence type="ECO:0008006" key="3">
    <source>
        <dbReference type="Google" id="ProtNLM"/>
    </source>
</evidence>
<reference evidence="1 2" key="1">
    <citation type="submission" date="2018-09" db="EMBL/GenBank/DDBJ databases">
        <title>Hymenobacter medium sp. nov., isolated from R2A medium.</title>
        <authorList>
            <person name="Yingchao G."/>
        </authorList>
    </citation>
    <scope>NUCLEOTIDE SEQUENCE [LARGE SCALE GENOMIC DNA]</scope>
    <source>
        <strain evidence="2">sh-6</strain>
    </source>
</reference>
<organism evidence="1 2">
    <name type="scientific">Hymenobacter oligotrophus</name>
    <dbReference type="NCBI Taxonomy" id="2319843"/>
    <lineage>
        <taxon>Bacteria</taxon>
        <taxon>Pseudomonadati</taxon>
        <taxon>Bacteroidota</taxon>
        <taxon>Cytophagia</taxon>
        <taxon>Cytophagales</taxon>
        <taxon>Hymenobacteraceae</taxon>
        <taxon>Hymenobacter</taxon>
    </lineage>
</organism>
<dbReference type="OrthoDB" id="882485at2"/>
<dbReference type="AlphaFoldDB" id="A0A3B7RE83"/>
<dbReference type="Proteomes" id="UP000262802">
    <property type="component" value="Chromosome"/>
</dbReference>
<evidence type="ECO:0000313" key="1">
    <source>
        <dbReference type="EMBL" id="AYA37546.1"/>
    </source>
</evidence>
<proteinExistence type="predicted"/>
<gene>
    <name evidence="1" type="ORF">D3Y59_11100</name>
</gene>
<evidence type="ECO:0000313" key="2">
    <source>
        <dbReference type="Proteomes" id="UP000262802"/>
    </source>
</evidence>
<accession>A0A3B7RE83</accession>
<dbReference type="EMBL" id="CP032317">
    <property type="protein sequence ID" value="AYA37546.1"/>
    <property type="molecule type" value="Genomic_DNA"/>
</dbReference>
<protein>
    <recommendedName>
        <fullName evidence="3">STAS/SEC14 domain-containing protein</fullName>
    </recommendedName>
</protein>